<feature type="compositionally biased region" description="Low complexity" evidence="1">
    <location>
        <begin position="65"/>
        <end position="77"/>
    </location>
</feature>
<dbReference type="OrthoDB" id="1932439at2759"/>
<dbReference type="AlphaFoldDB" id="A0A5C7H1D0"/>
<proteinExistence type="predicted"/>
<keyword evidence="3" id="KW-1185">Reference proteome</keyword>
<feature type="region of interest" description="Disordered" evidence="1">
    <location>
        <begin position="33"/>
        <end position="77"/>
    </location>
</feature>
<organism evidence="2 3">
    <name type="scientific">Acer yangbiense</name>
    <dbReference type="NCBI Taxonomy" id="1000413"/>
    <lineage>
        <taxon>Eukaryota</taxon>
        <taxon>Viridiplantae</taxon>
        <taxon>Streptophyta</taxon>
        <taxon>Embryophyta</taxon>
        <taxon>Tracheophyta</taxon>
        <taxon>Spermatophyta</taxon>
        <taxon>Magnoliopsida</taxon>
        <taxon>eudicotyledons</taxon>
        <taxon>Gunneridae</taxon>
        <taxon>Pentapetalae</taxon>
        <taxon>rosids</taxon>
        <taxon>malvids</taxon>
        <taxon>Sapindales</taxon>
        <taxon>Sapindaceae</taxon>
        <taxon>Hippocastanoideae</taxon>
        <taxon>Acereae</taxon>
        <taxon>Acer</taxon>
    </lineage>
</organism>
<protein>
    <submittedName>
        <fullName evidence="2">Uncharacterized protein</fullName>
    </submittedName>
</protein>
<name>A0A5C7H1D0_9ROSI</name>
<evidence type="ECO:0000313" key="2">
    <source>
        <dbReference type="EMBL" id="TXG50641.1"/>
    </source>
</evidence>
<dbReference type="EMBL" id="VAHF01000011">
    <property type="protein sequence ID" value="TXG50641.1"/>
    <property type="molecule type" value="Genomic_DNA"/>
</dbReference>
<evidence type="ECO:0000313" key="3">
    <source>
        <dbReference type="Proteomes" id="UP000323000"/>
    </source>
</evidence>
<evidence type="ECO:0000256" key="1">
    <source>
        <dbReference type="SAM" id="MobiDB-lite"/>
    </source>
</evidence>
<accession>A0A5C7H1D0</accession>
<sequence>MEKKSQSLVWDCGSSLYDSFELNSFKRQLDSAMVSRTQSMPRLSDNHHRSAPLPPQPPLPPLPSVPKKSSSSSKISRSIQRLLKSVFKSKQSSGSMLKLKDRSNDEYWILYDKTGALTTIPEVPEIDFGGLSPEINSLVRRTASDRISAASIAISCV</sequence>
<dbReference type="PANTHER" id="PTHR33978:SF4">
    <property type="entry name" value="SERINE_THREONINE-KINASE"/>
    <property type="match status" value="1"/>
</dbReference>
<feature type="compositionally biased region" description="Pro residues" evidence="1">
    <location>
        <begin position="52"/>
        <end position="64"/>
    </location>
</feature>
<dbReference type="PANTHER" id="PTHR33978">
    <property type="entry name" value="SERINE/THREONINE-KINASE"/>
    <property type="match status" value="1"/>
</dbReference>
<dbReference type="Proteomes" id="UP000323000">
    <property type="component" value="Chromosome 11"/>
</dbReference>
<gene>
    <name evidence="2" type="ORF">EZV62_023165</name>
</gene>
<comment type="caution">
    <text evidence="2">The sequence shown here is derived from an EMBL/GenBank/DDBJ whole genome shotgun (WGS) entry which is preliminary data.</text>
</comment>
<reference evidence="3" key="1">
    <citation type="journal article" date="2019" name="Gigascience">
        <title>De novo genome assembly of the endangered Acer yangbiense, a plant species with extremely small populations endemic to Yunnan Province, China.</title>
        <authorList>
            <person name="Yang J."/>
            <person name="Wariss H.M."/>
            <person name="Tao L."/>
            <person name="Zhang R."/>
            <person name="Yun Q."/>
            <person name="Hollingsworth P."/>
            <person name="Dao Z."/>
            <person name="Luo G."/>
            <person name="Guo H."/>
            <person name="Ma Y."/>
            <person name="Sun W."/>
        </authorList>
    </citation>
    <scope>NUCLEOTIDE SEQUENCE [LARGE SCALE GENOMIC DNA]</scope>
    <source>
        <strain evidence="3">cv. Malutang</strain>
    </source>
</reference>